<keyword evidence="2" id="KW-1185">Reference proteome</keyword>
<evidence type="ECO:0000313" key="2">
    <source>
        <dbReference type="Proteomes" id="UP001500936"/>
    </source>
</evidence>
<dbReference type="PANTHER" id="PTHR43581">
    <property type="entry name" value="ATP/GTP PHOSPHATASE"/>
    <property type="match status" value="1"/>
</dbReference>
<gene>
    <name evidence="1" type="ORF">GCM10023187_09830</name>
</gene>
<dbReference type="InterPro" id="IPR051396">
    <property type="entry name" value="Bact_Antivir_Def_Nuclease"/>
</dbReference>
<protein>
    <submittedName>
        <fullName evidence="1">ATP/GTP-binding protein</fullName>
    </submittedName>
</protein>
<proteinExistence type="predicted"/>
<dbReference type="RefSeq" id="WP_345264536.1">
    <property type="nucleotide sequence ID" value="NZ_BAABHB010000002.1"/>
</dbReference>
<dbReference type="SUPFAM" id="SSF52540">
    <property type="entry name" value="P-loop containing nucleoside triphosphate hydrolases"/>
    <property type="match status" value="1"/>
</dbReference>
<dbReference type="PANTHER" id="PTHR43581:SF4">
    <property type="entry name" value="ATP_GTP PHOSPHATASE"/>
    <property type="match status" value="1"/>
</dbReference>
<dbReference type="Gene3D" id="3.40.50.300">
    <property type="entry name" value="P-loop containing nucleotide triphosphate hydrolases"/>
    <property type="match status" value="1"/>
</dbReference>
<comment type="caution">
    <text evidence="1">The sequence shown here is derived from an EMBL/GenBank/DDBJ whole genome shotgun (WGS) entry which is preliminary data.</text>
</comment>
<dbReference type="Proteomes" id="UP001500936">
    <property type="component" value="Unassembled WGS sequence"/>
</dbReference>
<evidence type="ECO:0000313" key="1">
    <source>
        <dbReference type="EMBL" id="GAA4398820.1"/>
    </source>
</evidence>
<dbReference type="EMBL" id="BAABHB010000002">
    <property type="protein sequence ID" value="GAA4398820.1"/>
    <property type="molecule type" value="Genomic_DNA"/>
</dbReference>
<sequence>MESTNNFLQWVDIKNFKSIKDLRFDCKRVNVFIGKPNVGKSNILEGLGLLGPEYAGDSFLKNTIRYSKTSELFYDNNTSPNIEVTTDKGKCLIRSRAHLLEQMYEAFTGSSLFVEQMLKLYPPEVVITYDDADELLAFYLQKIKEDNSGFDVVSPSYHTFMAEGRITDRVLDARKISYTVKKFDYRGLTIFPNQHSVSLIPPDGSNLFAVLRRHKELLKEFSLLFEGNQQELVLDLENSLFELQRRESFYAIKYPYANISDTFKRFIFYLAAIDTNTNAILLFEEPEVHSFPPYVQTLAFRMIENDTNQYFIATHSPYLLQTLIEHLNDDQLNVFITYYQDYQTKVRLLTTEELSEVQRFSIDLFYNLRRFEPPVNA</sequence>
<accession>A0ABP8K0F9</accession>
<reference evidence="2" key="1">
    <citation type="journal article" date="2019" name="Int. J. Syst. Evol. Microbiol.">
        <title>The Global Catalogue of Microorganisms (GCM) 10K type strain sequencing project: providing services to taxonomists for standard genome sequencing and annotation.</title>
        <authorList>
            <consortium name="The Broad Institute Genomics Platform"/>
            <consortium name="The Broad Institute Genome Sequencing Center for Infectious Disease"/>
            <person name="Wu L."/>
            <person name="Ma J."/>
        </authorList>
    </citation>
    <scope>NUCLEOTIDE SEQUENCE [LARGE SCALE GENOMIC DNA]</scope>
    <source>
        <strain evidence="2">JCM 17925</strain>
    </source>
</reference>
<organism evidence="1 2">
    <name type="scientific">Nibrella viscosa</name>
    <dbReference type="NCBI Taxonomy" id="1084524"/>
    <lineage>
        <taxon>Bacteria</taxon>
        <taxon>Pseudomonadati</taxon>
        <taxon>Bacteroidota</taxon>
        <taxon>Cytophagia</taxon>
        <taxon>Cytophagales</taxon>
        <taxon>Spirosomataceae</taxon>
        <taxon>Nibrella</taxon>
    </lineage>
</organism>
<dbReference type="InterPro" id="IPR027417">
    <property type="entry name" value="P-loop_NTPase"/>
</dbReference>
<name>A0ABP8K0F9_9BACT</name>